<evidence type="ECO:0000313" key="1">
    <source>
        <dbReference type="EMBL" id="RJG06054.1"/>
    </source>
</evidence>
<evidence type="ECO:0000313" key="2">
    <source>
        <dbReference type="Proteomes" id="UP000285190"/>
    </source>
</evidence>
<dbReference type="RefSeq" id="WP_119738285.1">
    <property type="nucleotide sequence ID" value="NZ_QYUN01000002.1"/>
</dbReference>
<proteinExistence type="predicted"/>
<reference evidence="1 2" key="1">
    <citation type="submission" date="2018-09" db="EMBL/GenBank/DDBJ databases">
        <authorList>
            <person name="Zhu H."/>
        </authorList>
    </citation>
    <scope>NUCLEOTIDE SEQUENCE [LARGE SCALE GENOMIC DNA]</scope>
    <source>
        <strain evidence="1 2">K2R10-39</strain>
    </source>
</reference>
<gene>
    <name evidence="1" type="ORF">D3870_08555</name>
</gene>
<dbReference type="EMBL" id="QYUN01000002">
    <property type="protein sequence ID" value="RJG06054.1"/>
    <property type="molecule type" value="Genomic_DNA"/>
</dbReference>
<keyword evidence="2" id="KW-1185">Reference proteome</keyword>
<organism evidence="1 2">
    <name type="scientific">Noviherbaspirillum cavernae</name>
    <dbReference type="NCBI Taxonomy" id="2320862"/>
    <lineage>
        <taxon>Bacteria</taxon>
        <taxon>Pseudomonadati</taxon>
        <taxon>Pseudomonadota</taxon>
        <taxon>Betaproteobacteria</taxon>
        <taxon>Burkholderiales</taxon>
        <taxon>Oxalobacteraceae</taxon>
        <taxon>Noviherbaspirillum</taxon>
    </lineage>
</organism>
<name>A0A418X0N5_9BURK</name>
<protein>
    <submittedName>
        <fullName evidence="1">Uncharacterized protein</fullName>
    </submittedName>
</protein>
<dbReference type="AlphaFoldDB" id="A0A418X0N5"/>
<accession>A0A418X0N5</accession>
<sequence length="117" mass="12870">MIGVARHENALTGDSRADEPLIKKASFGSLSFCPSEASGKHWKPLWVLTHSRGSQPRYFSFHYSSHMLRSSVGVGIGPYFLIDKPRKPNGEEFSSVSAMVSVTAAYAISPTWNARLL</sequence>
<comment type="caution">
    <text evidence="1">The sequence shown here is derived from an EMBL/GenBank/DDBJ whole genome shotgun (WGS) entry which is preliminary data.</text>
</comment>
<dbReference type="Proteomes" id="UP000285190">
    <property type="component" value="Unassembled WGS sequence"/>
</dbReference>